<evidence type="ECO:0000313" key="2">
    <source>
        <dbReference type="EMBL" id="SVA97180.1"/>
    </source>
</evidence>
<name>A0A382A6Q0_9ZZZZ</name>
<sequence>MRFIPLLIWTTLLSADSYESPILDPTFEFNYTTTEIDAGADSIGSFSGTIYNISSGTVTLAVVRRVNALAEGWTSSICVGATCYNESIDSVAVELSAGDSTACGVLIWINGLEGTGTVQLDLFDLDNTDEHIIVDLNIYAGTTVGIVKNESTAKQFELLSCYPNPFNSTITLSYISNLKKDISITIYDFNGKYIKSIINYDLTPGTQTVRWDGTDQFSRPVAAGMYLYLIEGRGFRQTGKMIYLK</sequence>
<gene>
    <name evidence="2" type="ORF">METZ01_LOCUS150034</name>
</gene>
<proteinExistence type="predicted"/>
<protein>
    <recommendedName>
        <fullName evidence="1">Secretion system C-terminal sorting domain-containing protein</fullName>
    </recommendedName>
</protein>
<dbReference type="InterPro" id="IPR026444">
    <property type="entry name" value="Secre_tail"/>
</dbReference>
<dbReference type="NCBIfam" id="TIGR04183">
    <property type="entry name" value="Por_Secre_tail"/>
    <property type="match status" value="1"/>
</dbReference>
<feature type="domain" description="Secretion system C-terminal sorting" evidence="1">
    <location>
        <begin position="162"/>
        <end position="233"/>
    </location>
</feature>
<dbReference type="Pfam" id="PF18962">
    <property type="entry name" value="Por_Secre_tail"/>
    <property type="match status" value="1"/>
</dbReference>
<accession>A0A382A6Q0</accession>
<reference evidence="2" key="1">
    <citation type="submission" date="2018-05" db="EMBL/GenBank/DDBJ databases">
        <authorList>
            <person name="Lanie J.A."/>
            <person name="Ng W.-L."/>
            <person name="Kazmierczak K.M."/>
            <person name="Andrzejewski T.M."/>
            <person name="Davidsen T.M."/>
            <person name="Wayne K.J."/>
            <person name="Tettelin H."/>
            <person name="Glass J.I."/>
            <person name="Rusch D."/>
            <person name="Podicherti R."/>
            <person name="Tsui H.-C.T."/>
            <person name="Winkler M.E."/>
        </authorList>
    </citation>
    <scope>NUCLEOTIDE SEQUENCE</scope>
</reference>
<evidence type="ECO:0000259" key="1">
    <source>
        <dbReference type="Pfam" id="PF18962"/>
    </source>
</evidence>
<dbReference type="EMBL" id="UINC01024130">
    <property type="protein sequence ID" value="SVA97180.1"/>
    <property type="molecule type" value="Genomic_DNA"/>
</dbReference>
<organism evidence="2">
    <name type="scientific">marine metagenome</name>
    <dbReference type="NCBI Taxonomy" id="408172"/>
    <lineage>
        <taxon>unclassified sequences</taxon>
        <taxon>metagenomes</taxon>
        <taxon>ecological metagenomes</taxon>
    </lineage>
</organism>
<dbReference type="AlphaFoldDB" id="A0A382A6Q0"/>
<dbReference type="Gene3D" id="2.60.40.4070">
    <property type="match status" value="1"/>
</dbReference>